<comment type="similarity">
    <text evidence="12">Belongs to the thioester dehydratase family. FabZ subfamily.</text>
</comment>
<keyword evidence="5 11" id="KW-0808">Transferase</keyword>
<dbReference type="HAMAP" id="MF_00387">
    <property type="entry name" value="LpxA"/>
    <property type="match status" value="1"/>
</dbReference>
<dbReference type="InterPro" id="IPR029069">
    <property type="entry name" value="HotDog_dom_sf"/>
</dbReference>
<evidence type="ECO:0000313" key="15">
    <source>
        <dbReference type="EMBL" id="PQV65353.1"/>
    </source>
</evidence>
<dbReference type="NCBIfam" id="NF000582">
    <property type="entry name" value="PRK00006.1"/>
    <property type="match status" value="1"/>
</dbReference>
<evidence type="ECO:0000256" key="6">
    <source>
        <dbReference type="ARBA" id="ARBA00022737"/>
    </source>
</evidence>
<dbReference type="Pfam" id="PF07977">
    <property type="entry name" value="FabA"/>
    <property type="match status" value="1"/>
</dbReference>
<comment type="catalytic activity">
    <reaction evidence="12">
        <text>a (3R)-hydroxyacyl-[ACP] = a (2E)-enoyl-[ACP] + H2O</text>
        <dbReference type="Rhea" id="RHEA:13097"/>
        <dbReference type="Rhea" id="RHEA-COMP:9925"/>
        <dbReference type="Rhea" id="RHEA-COMP:9945"/>
        <dbReference type="ChEBI" id="CHEBI:15377"/>
        <dbReference type="ChEBI" id="CHEBI:78784"/>
        <dbReference type="ChEBI" id="CHEBI:78827"/>
        <dbReference type="EC" id="4.2.1.59"/>
    </reaction>
</comment>
<keyword evidence="9 11" id="KW-0012">Acyltransferase</keyword>
<keyword evidence="8 12" id="KW-0456">Lyase</keyword>
<comment type="catalytic activity">
    <reaction evidence="11">
        <text>a (3R)-hydroxyacyl-[ACP] + UDP-N-acetyl-alpha-D-glucosamine = a UDP-3-O-[(3R)-3-hydroxyacyl]-N-acetyl-alpha-D-glucosamine + holo-[ACP]</text>
        <dbReference type="Rhea" id="RHEA:67812"/>
        <dbReference type="Rhea" id="RHEA-COMP:9685"/>
        <dbReference type="Rhea" id="RHEA-COMP:9945"/>
        <dbReference type="ChEBI" id="CHEBI:57705"/>
        <dbReference type="ChEBI" id="CHEBI:64479"/>
        <dbReference type="ChEBI" id="CHEBI:78827"/>
        <dbReference type="ChEBI" id="CHEBI:173225"/>
        <dbReference type="EC" id="2.3.1.129"/>
    </reaction>
</comment>
<evidence type="ECO:0000313" key="16">
    <source>
        <dbReference type="Proteomes" id="UP000237684"/>
    </source>
</evidence>
<dbReference type="UniPathway" id="UPA00359">
    <property type="reaction ID" value="UER00477"/>
</dbReference>
<proteinExistence type="inferred from homology"/>
<dbReference type="PANTHER" id="PTHR43480:SF1">
    <property type="entry name" value="ACYL-[ACYL-CARRIER-PROTEIN]--UDP-N-ACETYLGLUCOSAMINE O-ACYLTRANSFERASE, MITOCHONDRIAL-RELATED"/>
    <property type="match status" value="1"/>
</dbReference>
<dbReference type="Pfam" id="PF00132">
    <property type="entry name" value="Hexapep"/>
    <property type="match status" value="2"/>
</dbReference>
<feature type="compositionally biased region" description="Polar residues" evidence="13">
    <location>
        <begin position="1"/>
        <end position="18"/>
    </location>
</feature>
<dbReference type="RefSeq" id="WP_193510740.1">
    <property type="nucleotide sequence ID" value="NZ_NIGF01000001.1"/>
</dbReference>
<evidence type="ECO:0000259" key="14">
    <source>
        <dbReference type="Pfam" id="PF13720"/>
    </source>
</evidence>
<keyword evidence="16" id="KW-1185">Reference proteome</keyword>
<dbReference type="NCBIfam" id="TIGR01852">
    <property type="entry name" value="lipid_A_lpxA"/>
    <property type="match status" value="1"/>
</dbReference>
<dbReference type="GO" id="GO:0009245">
    <property type="term" value="P:lipid A biosynthetic process"/>
    <property type="evidence" value="ECO:0007669"/>
    <property type="project" value="UniProtKB-UniRule"/>
</dbReference>
<dbReference type="InParanoid" id="A0A2S8SX25"/>
<sequence>MSATPTSAETSHNPQVRSPHNPRVMMSKNPLPTGPLPLGWDEITKILPHRYPMLLVDKITELEPGHRCVGLKNVSATEEFFQGHFPGHPVMPGVLILEAMAQVAGVLILVSRNTPGALSYFAKVEKARFLQPVRPGDQLVTEATLQVLRGPYCTAQVIGRVDGQVVVEADYTFMTTIDSSAQTIVRAANPNAIQGAEVLEKPQETETAKEKSPALVSPVSRSNGTIHTAQNGATPKAGIHPTALVDPSAQIAEGVTIGPFCIVEANTSIGEGTSLESHVVIKRGTSIGKNCRIWPHVVLGHEPQDMKYKGEESFLRIGDNNILREMVTIHRATGAGEATILGNNNLLMAYVHIGHNCSIGSNTMISNSTGISGHVTIEDKSIIGGFVGIHQFVHIGKMAMVGGLSKVVQDVPPFCIADGRPAKIHGLNIRGLRRNGVESEQRNQVGTAFKLLYRSGLNTSQALERVHAEVPASPTLDYLTDFLERVREGRLGRQDETAHL</sequence>
<dbReference type="SUPFAM" id="SSF54637">
    <property type="entry name" value="Thioesterase/thiol ester dehydrase-isomerase"/>
    <property type="match status" value="1"/>
</dbReference>
<keyword evidence="7 11" id="KW-0443">Lipid metabolism</keyword>
<accession>A0A2S8SX25</accession>
<dbReference type="EMBL" id="NIGF01000001">
    <property type="protein sequence ID" value="PQV65353.1"/>
    <property type="molecule type" value="Genomic_DNA"/>
</dbReference>
<evidence type="ECO:0000256" key="12">
    <source>
        <dbReference type="HAMAP-Rule" id="MF_00406"/>
    </source>
</evidence>
<dbReference type="Gene3D" id="1.20.1180.10">
    <property type="entry name" value="Udp N-acetylglucosamine O-acyltransferase, C-terminal domain"/>
    <property type="match status" value="1"/>
</dbReference>
<protein>
    <recommendedName>
        <fullName evidence="11 12">Multifunctional fusion protein</fullName>
    </recommendedName>
    <domain>
        <recommendedName>
            <fullName evidence="12">3-hydroxyacyl-[acyl-carrier-protein] dehydratase FabZ</fullName>
            <ecNumber evidence="12">4.2.1.59</ecNumber>
        </recommendedName>
        <alternativeName>
            <fullName evidence="12">(3R)-hydroxymyristoyl-[acyl-carrier-protein] dehydratase</fullName>
        </alternativeName>
        <alternativeName>
            <fullName evidence="12">Beta-hydroxyacyl-ACP dehydratase</fullName>
            <shortName evidence="12">(3R)-hydroxymyristoyl-ACP dehydrase</shortName>
        </alternativeName>
    </domain>
    <domain>
        <recommendedName>
            <fullName evidence="11">Acyl-[acyl-carrier-protein]--UDP-N-acetylglucosamine O-acyltransferase</fullName>
            <shortName evidence="11">UDP-N-acetylglucosamine acyltransferase</shortName>
            <ecNumber evidence="11">2.3.1.129</ecNumber>
        </recommendedName>
    </domain>
</protein>
<evidence type="ECO:0000256" key="5">
    <source>
        <dbReference type="ARBA" id="ARBA00022679"/>
    </source>
</evidence>
<dbReference type="InterPro" id="IPR029098">
    <property type="entry name" value="Acetyltransf_C"/>
</dbReference>
<dbReference type="CDD" id="cd01288">
    <property type="entry name" value="FabZ"/>
    <property type="match status" value="1"/>
</dbReference>
<dbReference type="PANTHER" id="PTHR43480">
    <property type="entry name" value="ACYL-[ACYL-CARRIER-PROTEIN]--UDP-N-ACETYLGLUCOSAMINE O-ACYLTRANSFERASE"/>
    <property type="match status" value="1"/>
</dbReference>
<dbReference type="Gene3D" id="3.10.129.10">
    <property type="entry name" value="Hotdog Thioesterase"/>
    <property type="match status" value="1"/>
</dbReference>
<feature type="domain" description="UDP N-acetylglucosamine O-acyltransferase C-terminal" evidence="14">
    <location>
        <begin position="410"/>
        <end position="488"/>
    </location>
</feature>
<evidence type="ECO:0000256" key="8">
    <source>
        <dbReference type="ARBA" id="ARBA00023239"/>
    </source>
</evidence>
<dbReference type="GO" id="GO:0008780">
    <property type="term" value="F:acyl-[acyl-carrier-protein]-UDP-N-acetylglucosamine O-acyltransferase activity"/>
    <property type="evidence" value="ECO:0007669"/>
    <property type="project" value="UniProtKB-UniRule"/>
</dbReference>
<feature type="active site" evidence="12">
    <location>
        <position position="84"/>
    </location>
</feature>
<keyword evidence="6 11" id="KW-0677">Repeat</keyword>
<dbReference type="Proteomes" id="UP000237684">
    <property type="component" value="Unassembled WGS sequence"/>
</dbReference>
<name>A0A2S8SX25_9BACT</name>
<dbReference type="InterPro" id="IPR001451">
    <property type="entry name" value="Hexapep"/>
</dbReference>
<dbReference type="InterPro" id="IPR010084">
    <property type="entry name" value="FabZ"/>
</dbReference>
<comment type="subcellular location">
    <subcellularLocation>
        <location evidence="1 11">Cytoplasm</location>
    </subcellularLocation>
</comment>
<evidence type="ECO:0000256" key="11">
    <source>
        <dbReference type="HAMAP-Rule" id="MF_00387"/>
    </source>
</evidence>
<dbReference type="FunFam" id="3.10.129.10:FF:000001">
    <property type="entry name" value="3-hydroxyacyl-[acyl-carrier-protein] dehydratase FabZ"/>
    <property type="match status" value="1"/>
</dbReference>
<keyword evidence="2 11" id="KW-0963">Cytoplasm</keyword>
<comment type="function">
    <text evidence="10 12">Involved in unsaturated fatty acids biosynthesis. Catalyzes the dehydration of short chain beta-hydroxyacyl-ACPs and long chain saturated and unsaturated beta-hydroxyacyl-ACPs.</text>
</comment>
<dbReference type="SUPFAM" id="SSF51161">
    <property type="entry name" value="Trimeric LpxA-like enzymes"/>
    <property type="match status" value="1"/>
</dbReference>
<evidence type="ECO:0000256" key="1">
    <source>
        <dbReference type="ARBA" id="ARBA00004496"/>
    </source>
</evidence>
<dbReference type="InterPro" id="IPR013114">
    <property type="entry name" value="FabA_FabZ"/>
</dbReference>
<dbReference type="GO" id="GO:0019171">
    <property type="term" value="F:(3R)-hydroxyacyl-[acyl-carrier-protein] dehydratase activity"/>
    <property type="evidence" value="ECO:0007669"/>
    <property type="project" value="UniProtKB-EC"/>
</dbReference>
<dbReference type="GO" id="GO:0016020">
    <property type="term" value="C:membrane"/>
    <property type="evidence" value="ECO:0007669"/>
    <property type="project" value="GOC"/>
</dbReference>
<organism evidence="15 16">
    <name type="scientific">Abditibacterium utsteinense</name>
    <dbReference type="NCBI Taxonomy" id="1960156"/>
    <lineage>
        <taxon>Bacteria</taxon>
        <taxon>Pseudomonadati</taxon>
        <taxon>Abditibacteriota</taxon>
        <taxon>Abditibacteriia</taxon>
        <taxon>Abditibacteriales</taxon>
        <taxon>Abditibacteriaceae</taxon>
        <taxon>Abditibacterium</taxon>
    </lineage>
</organism>
<dbReference type="GO" id="GO:0005737">
    <property type="term" value="C:cytoplasm"/>
    <property type="evidence" value="ECO:0007669"/>
    <property type="project" value="UniProtKB-SubCell"/>
</dbReference>
<feature type="region of interest" description="Disordered" evidence="13">
    <location>
        <begin position="1"/>
        <end position="30"/>
    </location>
</feature>
<dbReference type="PROSITE" id="PS00101">
    <property type="entry name" value="HEXAPEP_TRANSFERASES"/>
    <property type="match status" value="2"/>
</dbReference>
<dbReference type="EC" id="4.2.1.59" evidence="12"/>
<feature type="region of interest" description="Disordered" evidence="13">
    <location>
        <begin position="200"/>
        <end position="241"/>
    </location>
</feature>
<gene>
    <name evidence="11" type="primary">lpxA</name>
    <name evidence="12" type="synonym">fabZ</name>
    <name evidence="15" type="ORF">B1R32_10193</name>
</gene>
<evidence type="ECO:0000256" key="10">
    <source>
        <dbReference type="ARBA" id="ARBA00025049"/>
    </source>
</evidence>
<evidence type="ECO:0000256" key="7">
    <source>
        <dbReference type="ARBA" id="ARBA00023098"/>
    </source>
</evidence>
<dbReference type="CDD" id="cd03351">
    <property type="entry name" value="LbH_UDP-GlcNAc_AT"/>
    <property type="match status" value="1"/>
</dbReference>
<reference evidence="15 16" key="1">
    <citation type="journal article" date="2018" name="Syst. Appl. Microbiol.">
        <title>Abditibacterium utsteinense sp. nov., the first cultivated member of candidate phylum FBP, isolated from ice-free Antarctic soil samples.</title>
        <authorList>
            <person name="Tahon G."/>
            <person name="Tytgat B."/>
            <person name="Lebbe L."/>
            <person name="Carlier A."/>
            <person name="Willems A."/>
        </authorList>
    </citation>
    <scope>NUCLEOTIDE SEQUENCE [LARGE SCALE GENOMIC DNA]</scope>
    <source>
        <strain evidence="15 16">LMG 29911</strain>
    </source>
</reference>
<dbReference type="EC" id="2.3.1.129" evidence="11"/>
<keyword evidence="4 11" id="KW-0441">Lipid A biosynthesis</keyword>
<comment type="caution">
    <text evidence="15">The sequence shown here is derived from an EMBL/GenBank/DDBJ whole genome shotgun (WGS) entry which is preliminary data.</text>
</comment>
<keyword evidence="3 11" id="KW-0444">Lipid biosynthesis</keyword>
<comment type="similarity">
    <text evidence="11">Belongs to the transferase hexapeptide repeat family. LpxA subfamily.</text>
</comment>
<dbReference type="HAMAP" id="MF_00406">
    <property type="entry name" value="FabZ"/>
    <property type="match status" value="1"/>
</dbReference>
<evidence type="ECO:0000256" key="3">
    <source>
        <dbReference type="ARBA" id="ARBA00022516"/>
    </source>
</evidence>
<evidence type="ECO:0000256" key="9">
    <source>
        <dbReference type="ARBA" id="ARBA00023315"/>
    </source>
</evidence>
<dbReference type="AlphaFoldDB" id="A0A2S8SX25"/>
<dbReference type="InterPro" id="IPR010137">
    <property type="entry name" value="Lipid_A_LpxA"/>
</dbReference>
<dbReference type="NCBIfam" id="TIGR01750">
    <property type="entry name" value="fabZ"/>
    <property type="match status" value="1"/>
</dbReference>
<dbReference type="InterPro" id="IPR018357">
    <property type="entry name" value="Hexapep_transf_CS"/>
</dbReference>
<dbReference type="InterPro" id="IPR011004">
    <property type="entry name" value="Trimer_LpxA-like_sf"/>
</dbReference>
<comment type="subunit">
    <text evidence="11">Homotrimer.</text>
</comment>
<feature type="compositionally biased region" description="Polar residues" evidence="13">
    <location>
        <begin position="219"/>
        <end position="233"/>
    </location>
</feature>
<evidence type="ECO:0000256" key="4">
    <source>
        <dbReference type="ARBA" id="ARBA00022556"/>
    </source>
</evidence>
<comment type="pathway">
    <text evidence="11">Glycolipid biosynthesis; lipid IV(A) biosynthesis; lipid IV(A) from (3R)-3-hydroxytetradecanoyl-[acyl-carrier-protein] and UDP-N-acetyl-alpha-D-glucosamine: step 1/6.</text>
</comment>
<dbReference type="GO" id="GO:0006633">
    <property type="term" value="P:fatty acid biosynthetic process"/>
    <property type="evidence" value="ECO:0007669"/>
    <property type="project" value="UniProtKB-UniRule"/>
</dbReference>
<dbReference type="InterPro" id="IPR037157">
    <property type="entry name" value="Acetyltransf_C_sf"/>
</dbReference>
<dbReference type="Pfam" id="PF13720">
    <property type="entry name" value="Acetyltransf_11"/>
    <property type="match status" value="1"/>
</dbReference>
<feature type="compositionally biased region" description="Basic and acidic residues" evidence="13">
    <location>
        <begin position="200"/>
        <end position="212"/>
    </location>
</feature>
<dbReference type="NCBIfam" id="NF003657">
    <property type="entry name" value="PRK05289.1"/>
    <property type="match status" value="1"/>
</dbReference>
<comment type="function">
    <text evidence="11">Involved in the biosynthesis of lipid A, a phosphorylated glycolipid that anchors the lipopolysaccharide to the outer membrane of the cell.</text>
</comment>
<dbReference type="Gene3D" id="2.160.10.10">
    <property type="entry name" value="Hexapeptide repeat proteins"/>
    <property type="match status" value="1"/>
</dbReference>
<evidence type="ECO:0000256" key="2">
    <source>
        <dbReference type="ARBA" id="ARBA00022490"/>
    </source>
</evidence>
<evidence type="ECO:0000256" key="13">
    <source>
        <dbReference type="SAM" id="MobiDB-lite"/>
    </source>
</evidence>